<dbReference type="InterPro" id="IPR042257">
    <property type="entry name" value="DGOK_C"/>
</dbReference>
<organism evidence="1 2">
    <name type="scientific">Caldimonas mangrovi</name>
    <dbReference type="NCBI Taxonomy" id="2944811"/>
    <lineage>
        <taxon>Bacteria</taxon>
        <taxon>Pseudomonadati</taxon>
        <taxon>Pseudomonadota</taxon>
        <taxon>Betaproteobacteria</taxon>
        <taxon>Burkholderiales</taxon>
        <taxon>Sphaerotilaceae</taxon>
        <taxon>Caldimonas</taxon>
    </lineage>
</organism>
<dbReference type="Gene3D" id="3.30.420.300">
    <property type="entry name" value="2-keto-3-deoxy-galactonokinase, substrate binding domain"/>
    <property type="match status" value="1"/>
</dbReference>
<dbReference type="EMBL" id="JAMKFE010000019">
    <property type="protein sequence ID" value="MCM5682438.1"/>
    <property type="molecule type" value="Genomic_DNA"/>
</dbReference>
<dbReference type="Gene3D" id="3.30.420.310">
    <property type="entry name" value="2-keto-3-deoxy-galactonokinase, C-terminal domain"/>
    <property type="match status" value="1"/>
</dbReference>
<proteinExistence type="predicted"/>
<accession>A0ABT0YV05</accession>
<reference evidence="1" key="1">
    <citation type="submission" date="2022-05" db="EMBL/GenBank/DDBJ databases">
        <title>Schlegelella sp. nov., isolated from mangrove soil.</title>
        <authorList>
            <person name="Liu Y."/>
            <person name="Ge X."/>
            <person name="Liu W."/>
        </authorList>
    </citation>
    <scope>NUCLEOTIDE SEQUENCE</scope>
    <source>
        <strain evidence="1">S2-27</strain>
    </source>
</reference>
<keyword evidence="2" id="KW-1185">Reference proteome</keyword>
<comment type="caution">
    <text evidence="1">The sequence shown here is derived from an EMBL/GenBank/DDBJ whole genome shotgun (WGS) entry which is preliminary data.</text>
</comment>
<evidence type="ECO:0000313" key="2">
    <source>
        <dbReference type="Proteomes" id="UP001165541"/>
    </source>
</evidence>
<dbReference type="Pfam" id="PF05035">
    <property type="entry name" value="DGOK"/>
    <property type="match status" value="1"/>
</dbReference>
<dbReference type="RefSeq" id="WP_251780915.1">
    <property type="nucleotide sequence ID" value="NZ_JAMKFE010000019.1"/>
</dbReference>
<dbReference type="InterPro" id="IPR042258">
    <property type="entry name" value="DGOK_N"/>
</dbReference>
<name>A0ABT0YV05_9BURK</name>
<sequence>MSSPASHWVGIDWGTTHRRAWYFGGDEQVVRHADDQGVLACATHFADSLCGLLQRLSAPADSTVVMAGMVGSATGWQEVPYLDAANPITAWSRQLVAIDGAERWFIVPGCCWQRGDEVDVMRGEETQLLGAWMLAPHDGWYVLPGTHSKWVELRGGRVVQLRTCMSGELFALLSSHGTLAPLMQPTTGGDPLSHPRAFEQGVQAAQRRALSRELFGCRARVVTGRLPRDEAGAYLSGLLLGAEWHEALANGLPRDAVVRLIGSPVLARLHAHCAQMLGPTTVTLDIDAVQTAAWHALGACSTEALA</sequence>
<gene>
    <name evidence="1" type="ORF">M8A51_23160</name>
</gene>
<protein>
    <submittedName>
        <fullName evidence="1">2-dehydro-3-deoxygalactonokinase</fullName>
    </submittedName>
</protein>
<dbReference type="InterPro" id="IPR007729">
    <property type="entry name" value="DGOK"/>
</dbReference>
<dbReference type="Proteomes" id="UP001165541">
    <property type="component" value="Unassembled WGS sequence"/>
</dbReference>
<evidence type="ECO:0000313" key="1">
    <source>
        <dbReference type="EMBL" id="MCM5682438.1"/>
    </source>
</evidence>